<comment type="caution">
    <text evidence="7">The sequence shown here is derived from an EMBL/GenBank/DDBJ whole genome shotgun (WGS) entry which is preliminary data.</text>
</comment>
<dbReference type="EC" id="2.1.1.10" evidence="7"/>
<dbReference type="PANTHER" id="PTHR46015">
    <property type="entry name" value="ZGC:172121"/>
    <property type="match status" value="1"/>
</dbReference>
<protein>
    <submittedName>
        <fullName evidence="7">AdoMet-homocysteine methyltransferase</fullName>
        <ecNumber evidence="7">2.1.1.10</ecNumber>
    </submittedName>
</protein>
<evidence type="ECO:0000313" key="7">
    <source>
        <dbReference type="EMBL" id="KAK5691064.1"/>
    </source>
</evidence>
<sequence length="313" mass="33796">MLTPTTFRELLQQRGTLVLDGALATELEHRAIDINHALWSGKALRDDSKTICEVHKDYYVSGADIAITASYQTSTQGLKDHFNLDEQAALDLIKHSVALAQDAKRDAYASGKIEVGRKLLVAGSVGPYGAYLADGSEYCGDYQKTAEEFQAFHRPRVTALVDAGVDLLAVETMPSMPEIQALTAMLRAEFANTVAWISCTLRDAEHLSDGTPMVDVLKLVAGFEQIVAFGINCVPMRLCTAALLNLQAHLEDLAPPANELPLLCYPNSGEIWNAETKTWSGAGAVNGSELATRVAYWQNAGARLIGGCSLQQG</sequence>
<dbReference type="GO" id="GO:0032259">
    <property type="term" value="P:methylation"/>
    <property type="evidence" value="ECO:0007669"/>
    <property type="project" value="UniProtKB-KW"/>
</dbReference>
<keyword evidence="1 7" id="KW-0489">Methyltransferase</keyword>
<dbReference type="PANTHER" id="PTHR46015:SF1">
    <property type="entry name" value="HOMOCYSTEINE S-METHYLTRANSFERASE-LIKE ISOFORM 1"/>
    <property type="match status" value="1"/>
</dbReference>
<proteinExistence type="predicted"/>
<dbReference type="EMBL" id="JAVRQU010000022">
    <property type="protein sequence ID" value="KAK5691064.1"/>
    <property type="molecule type" value="Genomic_DNA"/>
</dbReference>
<accession>A0AAN7VWG4</accession>
<dbReference type="Gene3D" id="3.20.20.330">
    <property type="entry name" value="Homocysteine-binding-like domain"/>
    <property type="match status" value="1"/>
</dbReference>
<evidence type="ECO:0000256" key="3">
    <source>
        <dbReference type="ARBA" id="ARBA00022723"/>
    </source>
</evidence>
<gene>
    <name evidence="7" type="primary">SAM4</name>
    <name evidence="7" type="ORF">LTR97_011716</name>
</gene>
<organism evidence="7 8">
    <name type="scientific">Elasticomyces elasticus</name>
    <dbReference type="NCBI Taxonomy" id="574655"/>
    <lineage>
        <taxon>Eukaryota</taxon>
        <taxon>Fungi</taxon>
        <taxon>Dikarya</taxon>
        <taxon>Ascomycota</taxon>
        <taxon>Pezizomycotina</taxon>
        <taxon>Dothideomycetes</taxon>
        <taxon>Dothideomycetidae</taxon>
        <taxon>Mycosphaerellales</taxon>
        <taxon>Teratosphaeriaceae</taxon>
        <taxon>Elasticomyces</taxon>
    </lineage>
</organism>
<evidence type="ECO:0000256" key="2">
    <source>
        <dbReference type="ARBA" id="ARBA00022679"/>
    </source>
</evidence>
<evidence type="ECO:0000256" key="1">
    <source>
        <dbReference type="ARBA" id="ARBA00022603"/>
    </source>
</evidence>
<dbReference type="GO" id="GO:0008898">
    <property type="term" value="F:S-adenosylmethionine-homocysteine S-methyltransferase activity"/>
    <property type="evidence" value="ECO:0007669"/>
    <property type="project" value="TreeGrafter"/>
</dbReference>
<dbReference type="NCBIfam" id="NF007020">
    <property type="entry name" value="PRK09485.1"/>
    <property type="match status" value="1"/>
</dbReference>
<feature type="domain" description="Hcy-binding" evidence="6">
    <location>
        <begin position="5"/>
        <end position="313"/>
    </location>
</feature>
<keyword evidence="3" id="KW-0479">Metal-binding</keyword>
<dbReference type="Proteomes" id="UP001310594">
    <property type="component" value="Unassembled WGS sequence"/>
</dbReference>
<evidence type="ECO:0000259" key="6">
    <source>
        <dbReference type="PROSITE" id="PS50970"/>
    </source>
</evidence>
<comment type="caution">
    <text evidence="5">Lacks conserved residue(s) required for the propagation of feature annotation.</text>
</comment>
<keyword evidence="4" id="KW-0862">Zinc</keyword>
<dbReference type="InterPro" id="IPR003726">
    <property type="entry name" value="HCY_dom"/>
</dbReference>
<name>A0AAN7VWG4_9PEZI</name>
<dbReference type="GO" id="GO:0046872">
    <property type="term" value="F:metal ion binding"/>
    <property type="evidence" value="ECO:0007669"/>
    <property type="project" value="UniProtKB-KW"/>
</dbReference>
<evidence type="ECO:0000313" key="8">
    <source>
        <dbReference type="Proteomes" id="UP001310594"/>
    </source>
</evidence>
<keyword evidence="2 7" id="KW-0808">Transferase</keyword>
<dbReference type="AlphaFoldDB" id="A0AAN7VWG4"/>
<dbReference type="GO" id="GO:0009086">
    <property type="term" value="P:methionine biosynthetic process"/>
    <property type="evidence" value="ECO:0007669"/>
    <property type="project" value="TreeGrafter"/>
</dbReference>
<dbReference type="PROSITE" id="PS50970">
    <property type="entry name" value="HCY"/>
    <property type="match status" value="1"/>
</dbReference>
<dbReference type="InterPro" id="IPR036589">
    <property type="entry name" value="HCY_dom_sf"/>
</dbReference>
<dbReference type="InterPro" id="IPR051486">
    <property type="entry name" value="Hcy_S-methyltransferase"/>
</dbReference>
<dbReference type="Pfam" id="PF02574">
    <property type="entry name" value="S-methyl_trans"/>
    <property type="match status" value="1"/>
</dbReference>
<evidence type="ECO:0000256" key="5">
    <source>
        <dbReference type="PROSITE-ProRule" id="PRU00333"/>
    </source>
</evidence>
<evidence type="ECO:0000256" key="4">
    <source>
        <dbReference type="ARBA" id="ARBA00022833"/>
    </source>
</evidence>
<dbReference type="GO" id="GO:0033528">
    <property type="term" value="P:S-methylmethionine cycle"/>
    <property type="evidence" value="ECO:0007669"/>
    <property type="project" value="TreeGrafter"/>
</dbReference>
<reference evidence="7" key="1">
    <citation type="submission" date="2023-08" db="EMBL/GenBank/DDBJ databases">
        <title>Black Yeasts Isolated from many extreme environments.</title>
        <authorList>
            <person name="Coleine C."/>
            <person name="Stajich J.E."/>
            <person name="Selbmann L."/>
        </authorList>
    </citation>
    <scope>NUCLEOTIDE SEQUENCE</scope>
    <source>
        <strain evidence="7">CCFEE 5810</strain>
    </source>
</reference>
<dbReference type="SUPFAM" id="SSF82282">
    <property type="entry name" value="Homocysteine S-methyltransferase"/>
    <property type="match status" value="1"/>
</dbReference>